<dbReference type="CDD" id="cd00077">
    <property type="entry name" value="HDc"/>
    <property type="match status" value="1"/>
</dbReference>
<gene>
    <name evidence="9" type="primary">spoT</name>
    <name evidence="9" type="ORF">VSX58_11765</name>
</gene>
<dbReference type="Pfam" id="PF19296">
    <property type="entry name" value="RelA_AH_RIS"/>
    <property type="match status" value="1"/>
</dbReference>
<dbReference type="InterPro" id="IPR004095">
    <property type="entry name" value="TGS"/>
</dbReference>
<accession>A0ABU6JR88</accession>
<evidence type="ECO:0000256" key="5">
    <source>
        <dbReference type="RuleBase" id="RU003847"/>
    </source>
</evidence>
<dbReference type="Pfam" id="PF13291">
    <property type="entry name" value="ACT_4"/>
    <property type="match status" value="1"/>
</dbReference>
<feature type="domain" description="HD" evidence="7">
    <location>
        <begin position="45"/>
        <end position="144"/>
    </location>
</feature>
<dbReference type="RefSeq" id="WP_327618250.1">
    <property type="nucleotide sequence ID" value="NZ_JAYWTM010000009.1"/>
</dbReference>
<sequence length="699" mass="78923">MYLFESLNLLIQRYLPEEQIQRLRQAYIVARDAHEGQTRSSGEPYITHPVAVACILAEMRLDYETLMAALLHDVIEDTPTTYQDIEQGFGKSVAELVEGVSKLDKLKFRDKKEAQAENYRKMIMAMVQDIRVILIKLADRTHNMRTLGALRPDKRRRIARETLEIYSPLAHRLGIHHLKTELEELGFEALYPNRYRVIKEVVKAARGNRKEMIQKILAEIEGRLTEAGIASRVSGREKHLYSIYCKMHLKEQRFHSIMDIYAFRVIVKEVDTCYRVLGQVHSLYKPRPGRVKDYIAIPKANGYQSLHTSLIGPHGVPVEVQVRTDDMDQMAEMGVAAHWAYKEGESSTTAQVRAQRWMQSLLELQQSAGSSFEFIESVKSDLFPDEIYVFTPEGRIVELPAGATPVDFAYAVHTDIGHACVGARVDRQPYPLSQSLNSGQTVEIITAPGARPNAAWLNFVVSSRARAKIRQMLKNLKRDDSVSLGRRLLSHALGNGRKLSDIPPQNIQTELDRMKLASLDDLMAEIGLGNAMSVVVAKNLLNEQSQLNNAGQHKLPIKGADGVMVSFAKCCRPIPGDPIIAHVSPGKGLVIHHESCRNIRGYQKEPEKFMAVEWDKVTEQEFIAEIKVDMFNHQGALANLATAINAANSNIQSINTEEKDGRVYSAFIRLTTLDRVHLANVMRKIRIMPDVIKVNRNRN</sequence>
<dbReference type="Pfam" id="PF13328">
    <property type="entry name" value="HD_4"/>
    <property type="match status" value="1"/>
</dbReference>
<dbReference type="Proteomes" id="UP001309705">
    <property type="component" value="Unassembled WGS sequence"/>
</dbReference>
<dbReference type="InterPro" id="IPR033655">
    <property type="entry name" value="TGS_RelA/SpoT"/>
</dbReference>
<dbReference type="SMART" id="SM00954">
    <property type="entry name" value="RelA_SpoT"/>
    <property type="match status" value="1"/>
</dbReference>
<dbReference type="PANTHER" id="PTHR21262:SF36">
    <property type="entry name" value="BIFUNCTIONAL (P)PPGPP SYNTHASE_HYDROLASE SPOT"/>
    <property type="match status" value="1"/>
</dbReference>
<dbReference type="InterPro" id="IPR007685">
    <property type="entry name" value="RelA_SpoT"/>
</dbReference>
<dbReference type="EC" id="3.1.7.2" evidence="3"/>
<evidence type="ECO:0000259" key="6">
    <source>
        <dbReference type="PROSITE" id="PS51671"/>
    </source>
</evidence>
<dbReference type="InterPro" id="IPR045865">
    <property type="entry name" value="ACT-like_dom_sf"/>
</dbReference>
<comment type="similarity">
    <text evidence="5">Belongs to the relA/spoT family.</text>
</comment>
<dbReference type="PROSITE" id="PS51831">
    <property type="entry name" value="HD"/>
    <property type="match status" value="1"/>
</dbReference>
<dbReference type="InterPro" id="IPR012676">
    <property type="entry name" value="TGS-like"/>
</dbReference>
<dbReference type="EMBL" id="JAYWTM010000009">
    <property type="protein sequence ID" value="MEC5343269.1"/>
    <property type="molecule type" value="Genomic_DNA"/>
</dbReference>
<name>A0ABU6JR88_9GAMM</name>
<comment type="pathway">
    <text evidence="2">Purine metabolism; ppGpp biosynthesis; ppGpp from GDP: step 1/1.</text>
</comment>
<dbReference type="CDD" id="cd01668">
    <property type="entry name" value="TGS_RSH"/>
    <property type="match status" value="1"/>
</dbReference>
<dbReference type="CDD" id="cd04876">
    <property type="entry name" value="ACT_RelA-SpoT"/>
    <property type="match status" value="1"/>
</dbReference>
<keyword evidence="10" id="KW-1185">Reference proteome</keyword>
<dbReference type="NCBIfam" id="TIGR00691">
    <property type="entry name" value="spoT_relA"/>
    <property type="match status" value="1"/>
</dbReference>
<dbReference type="InterPro" id="IPR045600">
    <property type="entry name" value="RelA/SpoT_AH_RIS"/>
</dbReference>
<dbReference type="Gene3D" id="3.30.70.260">
    <property type="match status" value="1"/>
</dbReference>
<dbReference type="Gene3D" id="3.10.20.30">
    <property type="match status" value="1"/>
</dbReference>
<dbReference type="PROSITE" id="PS51671">
    <property type="entry name" value="ACT"/>
    <property type="match status" value="1"/>
</dbReference>
<dbReference type="InterPro" id="IPR006674">
    <property type="entry name" value="HD_domain"/>
</dbReference>
<dbReference type="GO" id="GO:0008893">
    <property type="term" value="F:guanosine-3',5'-bis(diphosphate) 3'-diphosphatase activity"/>
    <property type="evidence" value="ECO:0007669"/>
    <property type="project" value="UniProtKB-EC"/>
</dbReference>
<evidence type="ECO:0000256" key="3">
    <source>
        <dbReference type="ARBA" id="ARBA00024387"/>
    </source>
</evidence>
<dbReference type="SUPFAM" id="SSF109604">
    <property type="entry name" value="HD-domain/PDEase-like"/>
    <property type="match status" value="1"/>
</dbReference>
<reference evidence="9 10" key="1">
    <citation type="journal article" date="2017" name="Int. J. Syst. Evol. Microbiol.">
        <title>Brenneria populi subsp. brevivirga subsp. nov. isolated from symptomatic bark of Populus x euramericana canker, and description of Brenneria populi subsp. populi subsp. nov.</title>
        <authorList>
            <person name="Zheng M.H."/>
            <person name="Piao C.G."/>
            <person name="Xue H."/>
            <person name="Guo M.W."/>
            <person name="Li Y."/>
        </authorList>
    </citation>
    <scope>NUCLEOTIDE SEQUENCE [LARGE SCALE GENOMIC DNA]</scope>
    <source>
        <strain evidence="9 10">D9-5</strain>
    </source>
</reference>
<dbReference type="NCBIfam" id="NF008303">
    <property type="entry name" value="PRK11092.1"/>
    <property type="match status" value="1"/>
</dbReference>
<dbReference type="Pfam" id="PF04607">
    <property type="entry name" value="RelA_SpoT"/>
    <property type="match status" value="1"/>
</dbReference>
<comment type="function">
    <text evidence="5">In eubacteria ppGpp (guanosine 3'-diphosphate 5'-diphosphate) is a mediator of the stringent response that coordinates a variety of cellular activities in response to changes in nutritional abundance.</text>
</comment>
<organism evidence="9 10">
    <name type="scientific">Brenneria populi</name>
    <dbReference type="NCBI Taxonomy" id="1505588"/>
    <lineage>
        <taxon>Bacteria</taxon>
        <taxon>Pseudomonadati</taxon>
        <taxon>Pseudomonadota</taxon>
        <taxon>Gammaproteobacteria</taxon>
        <taxon>Enterobacterales</taxon>
        <taxon>Pectobacteriaceae</taxon>
        <taxon>Brenneria</taxon>
    </lineage>
</organism>
<proteinExistence type="inferred from homology"/>
<dbReference type="InterPro" id="IPR002912">
    <property type="entry name" value="ACT_dom"/>
</dbReference>
<evidence type="ECO:0000259" key="7">
    <source>
        <dbReference type="PROSITE" id="PS51831"/>
    </source>
</evidence>
<feature type="domain" description="TGS" evidence="8">
    <location>
        <begin position="385"/>
        <end position="446"/>
    </location>
</feature>
<dbReference type="CDD" id="cd05399">
    <property type="entry name" value="NT_Rel-Spo_like"/>
    <property type="match status" value="1"/>
</dbReference>
<dbReference type="Pfam" id="PF02824">
    <property type="entry name" value="TGS"/>
    <property type="match status" value="1"/>
</dbReference>
<dbReference type="InterPro" id="IPR012675">
    <property type="entry name" value="Beta-grasp_dom_sf"/>
</dbReference>
<dbReference type="PROSITE" id="PS51880">
    <property type="entry name" value="TGS"/>
    <property type="match status" value="1"/>
</dbReference>
<evidence type="ECO:0000313" key="10">
    <source>
        <dbReference type="Proteomes" id="UP001309705"/>
    </source>
</evidence>
<dbReference type="SUPFAM" id="SSF55021">
    <property type="entry name" value="ACT-like"/>
    <property type="match status" value="1"/>
</dbReference>
<dbReference type="GO" id="GO:0008728">
    <property type="term" value="F:GTP diphosphokinase activity"/>
    <property type="evidence" value="ECO:0007669"/>
    <property type="project" value="UniProtKB-EC"/>
</dbReference>
<dbReference type="SUPFAM" id="SSF81301">
    <property type="entry name" value="Nucleotidyltransferase"/>
    <property type="match status" value="1"/>
</dbReference>
<dbReference type="SUPFAM" id="SSF81271">
    <property type="entry name" value="TGS-like"/>
    <property type="match status" value="1"/>
</dbReference>
<dbReference type="PANTHER" id="PTHR21262">
    <property type="entry name" value="GUANOSINE-3',5'-BIS DIPHOSPHATE 3'-PYROPHOSPHOHYDROLASE"/>
    <property type="match status" value="1"/>
</dbReference>
<dbReference type="InterPro" id="IPR003607">
    <property type="entry name" value="HD/PDEase_dom"/>
</dbReference>
<dbReference type="Gene3D" id="3.30.460.10">
    <property type="entry name" value="Beta Polymerase, domain 2"/>
    <property type="match status" value="1"/>
</dbReference>
<feature type="domain" description="ACT" evidence="6">
    <location>
        <begin position="625"/>
        <end position="699"/>
    </location>
</feature>
<evidence type="ECO:0000256" key="4">
    <source>
        <dbReference type="ARBA" id="ARBA00047968"/>
    </source>
</evidence>
<comment type="catalytic activity">
    <reaction evidence="4">
        <text>guanosine 3',5'-bis(diphosphate) + H2O = GDP + diphosphate + H(+)</text>
        <dbReference type="Rhea" id="RHEA:14253"/>
        <dbReference type="ChEBI" id="CHEBI:15377"/>
        <dbReference type="ChEBI" id="CHEBI:15378"/>
        <dbReference type="ChEBI" id="CHEBI:33019"/>
        <dbReference type="ChEBI" id="CHEBI:58189"/>
        <dbReference type="ChEBI" id="CHEBI:77828"/>
        <dbReference type="EC" id="3.1.7.2"/>
    </reaction>
</comment>
<protein>
    <recommendedName>
        <fullName evidence="3">guanosine-3',5'-bis(diphosphate) 3'-diphosphatase</fullName>
        <ecNumber evidence="3">3.1.7.2</ecNumber>
    </recommendedName>
</protein>
<evidence type="ECO:0000259" key="8">
    <source>
        <dbReference type="PROSITE" id="PS51880"/>
    </source>
</evidence>
<evidence type="ECO:0000256" key="2">
    <source>
        <dbReference type="ARBA" id="ARBA00024329"/>
    </source>
</evidence>
<dbReference type="InterPro" id="IPR004811">
    <property type="entry name" value="RelA/Spo_fam"/>
</dbReference>
<evidence type="ECO:0000256" key="1">
    <source>
        <dbReference type="ARBA" id="ARBA00022801"/>
    </source>
</evidence>
<keyword evidence="1 9" id="KW-0378">Hydrolase</keyword>
<comment type="caution">
    <text evidence="9">The sequence shown here is derived from an EMBL/GenBank/DDBJ whole genome shotgun (WGS) entry which is preliminary data.</text>
</comment>
<dbReference type="SMART" id="SM00471">
    <property type="entry name" value="HDc"/>
    <property type="match status" value="1"/>
</dbReference>
<dbReference type="Gene3D" id="1.10.3210.10">
    <property type="entry name" value="Hypothetical protein af1432"/>
    <property type="match status" value="1"/>
</dbReference>
<evidence type="ECO:0000313" key="9">
    <source>
        <dbReference type="EMBL" id="MEC5343269.1"/>
    </source>
</evidence>
<keyword evidence="9" id="KW-0808">Transferase</keyword>
<dbReference type="InterPro" id="IPR043519">
    <property type="entry name" value="NT_sf"/>
</dbReference>